<protein>
    <recommendedName>
        <fullName evidence="6">Pesticidal protein Cry7Aa</fullName>
    </recommendedName>
</protein>
<dbReference type="PIRSF" id="PIRSF016202">
    <property type="entry name" value="PH1107"/>
    <property type="match status" value="1"/>
</dbReference>
<dbReference type="InterPro" id="IPR007184">
    <property type="entry name" value="Mannoside_phosphorylase"/>
</dbReference>
<comment type="caution">
    <text evidence="4">The sequence shown here is derived from an EMBL/GenBank/DDBJ whole genome shotgun (WGS) entry which is preliminary data.</text>
</comment>
<accession>A0ABS9UNL5</accession>
<keyword evidence="5" id="KW-1185">Reference proteome</keyword>
<dbReference type="SUPFAM" id="SSF75005">
    <property type="entry name" value="Arabinanase/levansucrase/invertase"/>
    <property type="match status" value="1"/>
</dbReference>
<keyword evidence="1" id="KW-0328">Glycosyltransferase</keyword>
<proteinExistence type="inferred from homology"/>
<dbReference type="PANTHER" id="PTHR34106:SF5">
    <property type="entry name" value="GLYCOSIDASE"/>
    <property type="match status" value="1"/>
</dbReference>
<evidence type="ECO:0000256" key="3">
    <source>
        <dbReference type="ARBA" id="ARBA00024356"/>
    </source>
</evidence>
<gene>
    <name evidence="4" type="ORF">MM236_09390</name>
</gene>
<evidence type="ECO:0000313" key="5">
    <source>
        <dbReference type="Proteomes" id="UP001165488"/>
    </source>
</evidence>
<dbReference type="EMBL" id="JAKZGS010000006">
    <property type="protein sequence ID" value="MCH7398202.1"/>
    <property type="molecule type" value="Genomic_DNA"/>
</dbReference>
<evidence type="ECO:0000256" key="2">
    <source>
        <dbReference type="ARBA" id="ARBA00022679"/>
    </source>
</evidence>
<name>A0ABS9UNL5_9BACT</name>
<dbReference type="CDD" id="cd18614">
    <property type="entry name" value="GH130"/>
    <property type="match status" value="1"/>
</dbReference>
<evidence type="ECO:0008006" key="6">
    <source>
        <dbReference type="Google" id="ProtNLM"/>
    </source>
</evidence>
<organism evidence="4 5">
    <name type="scientific">Belliella calami</name>
    <dbReference type="NCBI Taxonomy" id="2923436"/>
    <lineage>
        <taxon>Bacteria</taxon>
        <taxon>Pseudomonadati</taxon>
        <taxon>Bacteroidota</taxon>
        <taxon>Cytophagia</taxon>
        <taxon>Cytophagales</taxon>
        <taxon>Cyclobacteriaceae</taxon>
        <taxon>Belliella</taxon>
    </lineage>
</organism>
<reference evidence="4" key="1">
    <citation type="submission" date="2022-03" db="EMBL/GenBank/DDBJ databases">
        <title>De novo assembled genomes of Belliella spp. (Cyclobacteriaceae) strains.</title>
        <authorList>
            <person name="Szabo A."/>
            <person name="Korponai K."/>
            <person name="Felfoldi T."/>
        </authorList>
    </citation>
    <scope>NUCLEOTIDE SEQUENCE</scope>
    <source>
        <strain evidence="4">DSM 107340</strain>
    </source>
</reference>
<dbReference type="Gene3D" id="2.115.10.20">
    <property type="entry name" value="Glycosyl hydrolase domain, family 43"/>
    <property type="match status" value="1"/>
</dbReference>
<dbReference type="Pfam" id="PF04041">
    <property type="entry name" value="Glyco_hydro_130"/>
    <property type="match status" value="1"/>
</dbReference>
<dbReference type="Proteomes" id="UP001165488">
    <property type="component" value="Unassembled WGS sequence"/>
</dbReference>
<comment type="similarity">
    <text evidence="3">Belongs to the glycosyl hydrolase 130 family.</text>
</comment>
<evidence type="ECO:0000313" key="4">
    <source>
        <dbReference type="EMBL" id="MCH7398202.1"/>
    </source>
</evidence>
<sequence>MVKVIKHGILLDKTEKGFEYEGVLNPAAIKIGDTTHLFYRAVAKGNYSTIGYCKLSAPTVIESRSDKPVLLPQFDYEFHGLEDPRIVEIEGIFYLTYTAYDGVNAMGALATSRDLVNWEKHGIILPQFTYEEFRHFTDLECAINEKYARFNEYKKIQKSQKQAALVWDKNFIFFPRKINDKFCFLHRIKPDIQIVVGLDKLEDLTVEFWQDYFSHFEQHILLAPKHQHEISYIGGGCPPIETEAGWLLIYHGVQDSVSGYVYAACVALLDLDDPRKELSRLPYALFSPEEDWEITGEVNNVCFPTGAILEGDKLYIYYGAADERIAVASVSLKELLTELAEFDPQTEKSLTL</sequence>
<dbReference type="InterPro" id="IPR023296">
    <property type="entry name" value="Glyco_hydro_beta-prop_sf"/>
</dbReference>
<dbReference type="RefSeq" id="WP_241274717.1">
    <property type="nucleotide sequence ID" value="NZ_JAKZGS010000006.1"/>
</dbReference>
<evidence type="ECO:0000256" key="1">
    <source>
        <dbReference type="ARBA" id="ARBA00022676"/>
    </source>
</evidence>
<keyword evidence="2" id="KW-0808">Transferase</keyword>
<dbReference type="PANTHER" id="PTHR34106">
    <property type="entry name" value="GLYCOSIDASE"/>
    <property type="match status" value="1"/>
</dbReference>